<dbReference type="AlphaFoldDB" id="A0A2P2GHQ2"/>
<evidence type="ECO:0000313" key="10">
    <source>
        <dbReference type="Proteomes" id="UP000265325"/>
    </source>
</evidence>
<dbReference type="CDD" id="cd06184">
    <property type="entry name" value="flavohem_like_fad_nad_binding"/>
    <property type="match status" value="1"/>
</dbReference>
<accession>A0A2P2GHQ2</accession>
<keyword evidence="3" id="KW-0479">Metal-binding</keyword>
<evidence type="ECO:0008006" key="11">
    <source>
        <dbReference type="Google" id="ProtNLM"/>
    </source>
</evidence>
<dbReference type="PRINTS" id="PR00410">
    <property type="entry name" value="PHEHYDRXLASE"/>
</dbReference>
<dbReference type="PANTHER" id="PTHR43742">
    <property type="entry name" value="TRIMETHYLAMINE-N-OXIDE REDUCTASE"/>
    <property type="match status" value="1"/>
</dbReference>
<evidence type="ECO:0000259" key="7">
    <source>
        <dbReference type="PROSITE" id="PS51384"/>
    </source>
</evidence>
<dbReference type="InterPro" id="IPR037949">
    <property type="entry name" value="MopB_CT_Acetylene-hydratase"/>
</dbReference>
<dbReference type="Gene3D" id="3.40.50.80">
    <property type="entry name" value="Nucleotide-binding domain of ferredoxin-NADP reductase (FNR) module"/>
    <property type="match status" value="1"/>
</dbReference>
<feature type="domain" description="4Fe-4S Mo/W bis-MGD-type" evidence="8">
    <location>
        <begin position="2"/>
        <end position="57"/>
    </location>
</feature>
<dbReference type="GO" id="GO:0046872">
    <property type="term" value="F:metal ion binding"/>
    <property type="evidence" value="ECO:0007669"/>
    <property type="project" value="UniProtKB-KW"/>
</dbReference>
<reference evidence="9 10" key="1">
    <citation type="submission" date="2015-05" db="EMBL/GenBank/DDBJ databases">
        <title>Draft Genome assembly of Streptomyces showdoensis.</title>
        <authorList>
            <person name="Thapa K.K."/>
            <person name="Metsa-Ketela M."/>
        </authorList>
    </citation>
    <scope>NUCLEOTIDE SEQUENCE [LARGE SCALE GENOMIC DNA]</scope>
    <source>
        <strain evidence="9 10">ATCC 15227</strain>
    </source>
</reference>
<evidence type="ECO:0000256" key="4">
    <source>
        <dbReference type="ARBA" id="ARBA00023004"/>
    </source>
</evidence>
<dbReference type="SMART" id="SM00926">
    <property type="entry name" value="Molybdop_Fe4S4"/>
    <property type="match status" value="1"/>
</dbReference>
<comment type="caution">
    <text evidence="9">The sequence shown here is derived from an EMBL/GenBank/DDBJ whole genome shotgun (WGS) entry which is preliminary data.</text>
</comment>
<evidence type="ECO:0000256" key="3">
    <source>
        <dbReference type="ARBA" id="ARBA00022723"/>
    </source>
</evidence>
<dbReference type="PROSITE" id="PS51669">
    <property type="entry name" value="4FE4S_MOW_BIS_MGD"/>
    <property type="match status" value="1"/>
</dbReference>
<feature type="domain" description="2Fe-2S ferredoxin-type" evidence="6">
    <location>
        <begin position="1063"/>
        <end position="1145"/>
    </location>
</feature>
<dbReference type="InterPro" id="IPR001041">
    <property type="entry name" value="2Fe-2S_ferredoxin-type"/>
</dbReference>
<dbReference type="Gene3D" id="3.10.20.30">
    <property type="match status" value="1"/>
</dbReference>
<dbReference type="OrthoDB" id="7376058at2"/>
<dbReference type="CDD" id="cd00207">
    <property type="entry name" value="fer2"/>
    <property type="match status" value="1"/>
</dbReference>
<dbReference type="Pfam" id="PF00175">
    <property type="entry name" value="NAD_binding_1"/>
    <property type="match status" value="1"/>
</dbReference>
<dbReference type="GO" id="GO:0018818">
    <property type="term" value="F:acetylene hydratase activity"/>
    <property type="evidence" value="ECO:0007669"/>
    <property type="project" value="InterPro"/>
</dbReference>
<dbReference type="InterPro" id="IPR009010">
    <property type="entry name" value="Asp_de-COase-like_dom_sf"/>
</dbReference>
<dbReference type="Pfam" id="PF00970">
    <property type="entry name" value="FAD_binding_6"/>
    <property type="match status" value="1"/>
</dbReference>
<dbReference type="InterPro" id="IPR050612">
    <property type="entry name" value="Prok_Mopterin_Oxidored"/>
</dbReference>
<dbReference type="SUPFAM" id="SSF50692">
    <property type="entry name" value="ADC-like"/>
    <property type="match status" value="1"/>
</dbReference>
<dbReference type="PROSITE" id="PS51384">
    <property type="entry name" value="FAD_FR"/>
    <property type="match status" value="1"/>
</dbReference>
<dbReference type="Pfam" id="PF00384">
    <property type="entry name" value="Molybdopterin"/>
    <property type="match status" value="1"/>
</dbReference>
<dbReference type="InterPro" id="IPR017938">
    <property type="entry name" value="Riboflavin_synthase-like_b-brl"/>
</dbReference>
<dbReference type="InterPro" id="IPR017927">
    <property type="entry name" value="FAD-bd_FR_type"/>
</dbReference>
<dbReference type="PROSITE" id="PS51085">
    <property type="entry name" value="2FE2S_FER_2"/>
    <property type="match status" value="1"/>
</dbReference>
<dbReference type="PANTHER" id="PTHR43742:SF6">
    <property type="entry name" value="OXIDOREDUCTASE YYAE-RELATED"/>
    <property type="match status" value="1"/>
</dbReference>
<dbReference type="Proteomes" id="UP000265325">
    <property type="component" value="Unassembled WGS sequence"/>
</dbReference>
<dbReference type="GO" id="GO:0051537">
    <property type="term" value="F:2 iron, 2 sulfur cluster binding"/>
    <property type="evidence" value="ECO:0007669"/>
    <property type="project" value="UniProtKB-KW"/>
</dbReference>
<evidence type="ECO:0000256" key="1">
    <source>
        <dbReference type="ARBA" id="ARBA00010312"/>
    </source>
</evidence>
<dbReference type="InterPro" id="IPR039261">
    <property type="entry name" value="FNR_nucleotide-bd"/>
</dbReference>
<name>A0A2P2GHQ2_STREW</name>
<dbReference type="InterPro" id="IPR008333">
    <property type="entry name" value="Cbr1-like_FAD-bd_dom"/>
</dbReference>
<dbReference type="Pfam" id="PF00111">
    <property type="entry name" value="Fer2"/>
    <property type="match status" value="1"/>
</dbReference>
<dbReference type="SUPFAM" id="SSF54292">
    <property type="entry name" value="2Fe-2S ferredoxin-like"/>
    <property type="match status" value="1"/>
</dbReference>
<dbReference type="InterPro" id="IPR006656">
    <property type="entry name" value="Mopterin_OxRdtase"/>
</dbReference>
<dbReference type="CDD" id="cd02781">
    <property type="entry name" value="MopB_CT_Acetylene-hydratase"/>
    <property type="match status" value="1"/>
</dbReference>
<dbReference type="GO" id="GO:0043546">
    <property type="term" value="F:molybdopterin cofactor binding"/>
    <property type="evidence" value="ECO:0007669"/>
    <property type="project" value="InterPro"/>
</dbReference>
<feature type="domain" description="FAD-binding FR-type" evidence="7">
    <location>
        <begin position="801"/>
        <end position="912"/>
    </location>
</feature>
<dbReference type="Pfam" id="PF04879">
    <property type="entry name" value="Molybdop_Fe4S4"/>
    <property type="match status" value="1"/>
</dbReference>
<protein>
    <recommendedName>
        <fullName evidence="11">Molybdopterin dinucleotide-binding protein</fullName>
    </recommendedName>
</protein>
<evidence type="ECO:0000313" key="9">
    <source>
        <dbReference type="EMBL" id="KKZ71027.1"/>
    </source>
</evidence>
<dbReference type="SUPFAM" id="SSF52343">
    <property type="entry name" value="Ferredoxin reductase-like, C-terminal NADP-linked domain"/>
    <property type="match status" value="1"/>
</dbReference>
<dbReference type="EMBL" id="LAQS01000045">
    <property type="protein sequence ID" value="KKZ71027.1"/>
    <property type="molecule type" value="Genomic_DNA"/>
</dbReference>
<dbReference type="SUPFAM" id="SSF53706">
    <property type="entry name" value="Formate dehydrogenase/DMSO reductase, domains 1-3"/>
    <property type="match status" value="1"/>
</dbReference>
<dbReference type="Gene3D" id="2.40.30.10">
    <property type="entry name" value="Translation factors"/>
    <property type="match status" value="1"/>
</dbReference>
<dbReference type="GO" id="GO:0016491">
    <property type="term" value="F:oxidoreductase activity"/>
    <property type="evidence" value="ECO:0007669"/>
    <property type="project" value="InterPro"/>
</dbReference>
<dbReference type="Gene3D" id="2.40.40.20">
    <property type="match status" value="1"/>
</dbReference>
<keyword evidence="10" id="KW-1185">Reference proteome</keyword>
<sequence length="1145" mass="123461">MVQEKRGFCTLCKSRCGAVFTIEDGRLTGVRPDPDHPTGAAMCPKGRSAPEIAHSTRRLTTPLRRTNPKSDPDPGWVPVSWDEAMTEIAEKLSAISAQSGPEAVAFAVATPSGTMVSDATEWIERFIRTFGSPNTVYSAEICNWHKDAAHAFTFGNPLPPPDYANAELALLWGFNPAKTWLAQSTALSAAQAKGTKLAVVDPRRSTSALRADRWLRVRPGTDAALALGLAHLLIDSGRYDEAFVRAWTNAPLLVRGDTGRFLRANELPDACDDPEDAAGTAFAVYDEEAGQAEPYDTTRAASRPERFALRGTHHITLRDGSAVACAPAFERYARACAAWTPDRVAAATWIPEREIRALADDIAAASSVTYYGWTGVGQSANATQTERALATLYALTGSYDSPGGNRVVPAPAYNPASFPGQIDPAQRAKALGLAEHPLGPQTTGYINSGDLCTAIETGHPYPVRALIGFGSNLVVSQPDSDRTARALTALDFQVHLDLFHNPTSTTADLVLPVNSAYEHEALRFGFEVSHRAQEHVQLRPRMVEPQGESRSDTEVVFDLACRLGMGTAFFDGDIEAAWNWQLEPLGLTTDELRRSPGGRRIPCEPAHCRYAAPATDPDLGVQDGTVTGFATPTRRVELYSERLLEHGYPPVPEHRDPTPTDAAYPLVLTCAKHGYFVHSQQRSLTSLRRRATDPSVDIHPRTAASHGISAGDWVEVATRRGAIRLRARLDDSLHPAVVVGEYGWWQDAPDLALPGAAPTNETGSNYNRLVDHAVTDPLSGSTPLRSAACRITPAAGNTSWAGTRAFTITSSTEISPGVRTLRLVPQDGAPLPDHRPGQHLTVRAENPDGTVQDPSQGRSYSLVGPALETDRRDYRLAVRKIAGGALSTWLHEEAAVGDLLHVTSPAGVFALPTHTDRPVVLLAGGIGITPFLSYLETLAATGGSVPEVVLHYGNPNSADHPFKDRLRELARRIPALTVVDHYAAPAATDTRGRDYDREGFIGVDDIDPTLFERRARFYMCGPQPMMDALTGALVGRGVPPFEVFSERFRLLRRDVAVPDGAEYTVTFARSGRSARWRKGDGVLLALGEAAGVVMPSGCRVGQCESCACTVLKGTAAHLVPPSEDLPESEVLTCQSQPTSDLVLDV</sequence>
<proteinExistence type="inferred from homology"/>
<dbReference type="InterPro" id="IPR006963">
    <property type="entry name" value="Mopterin_OxRdtase_4Fe-4S_dom"/>
</dbReference>
<dbReference type="InterPro" id="IPR012675">
    <property type="entry name" value="Beta-grasp_dom_sf"/>
</dbReference>
<dbReference type="Gene3D" id="2.20.25.90">
    <property type="entry name" value="ADC-like domains"/>
    <property type="match status" value="1"/>
</dbReference>
<dbReference type="Gene3D" id="3.40.50.740">
    <property type="match status" value="2"/>
</dbReference>
<dbReference type="Gene3D" id="3.40.228.10">
    <property type="entry name" value="Dimethylsulfoxide Reductase, domain 2"/>
    <property type="match status" value="2"/>
</dbReference>
<dbReference type="SUPFAM" id="SSF63380">
    <property type="entry name" value="Riboflavin synthase domain-like"/>
    <property type="match status" value="1"/>
</dbReference>
<keyword evidence="4" id="KW-0408">Iron</keyword>
<dbReference type="InterPro" id="IPR036010">
    <property type="entry name" value="2Fe-2S_ferredoxin-like_sf"/>
</dbReference>
<dbReference type="InterPro" id="IPR001433">
    <property type="entry name" value="OxRdtase_FAD/NAD-bd"/>
</dbReference>
<dbReference type="Pfam" id="PF01568">
    <property type="entry name" value="Molydop_binding"/>
    <property type="match status" value="1"/>
</dbReference>
<evidence type="ECO:0000256" key="5">
    <source>
        <dbReference type="ARBA" id="ARBA00023014"/>
    </source>
</evidence>
<dbReference type="InterPro" id="IPR006657">
    <property type="entry name" value="MoPterin_dinucl-bd_dom"/>
</dbReference>
<gene>
    <name evidence="9" type="ORF">VO63_25870</name>
</gene>
<keyword evidence="2" id="KW-0001">2Fe-2S</keyword>
<organism evidence="9 10">
    <name type="scientific">Streptomyces showdoensis</name>
    <dbReference type="NCBI Taxonomy" id="68268"/>
    <lineage>
        <taxon>Bacteria</taxon>
        <taxon>Bacillati</taxon>
        <taxon>Actinomycetota</taxon>
        <taxon>Actinomycetes</taxon>
        <taxon>Kitasatosporales</taxon>
        <taxon>Streptomycetaceae</taxon>
        <taxon>Streptomyces</taxon>
    </lineage>
</organism>
<keyword evidence="5" id="KW-0411">Iron-sulfur</keyword>
<evidence type="ECO:0000259" key="8">
    <source>
        <dbReference type="PROSITE" id="PS51669"/>
    </source>
</evidence>
<comment type="similarity">
    <text evidence="1">Belongs to the prokaryotic molybdopterin-containing oxidoreductase family.</text>
</comment>
<evidence type="ECO:0000256" key="2">
    <source>
        <dbReference type="ARBA" id="ARBA00022714"/>
    </source>
</evidence>
<evidence type="ECO:0000259" key="6">
    <source>
        <dbReference type="PROSITE" id="PS51085"/>
    </source>
</evidence>